<evidence type="ECO:0000313" key="2">
    <source>
        <dbReference type="Proteomes" id="UP000616785"/>
    </source>
</evidence>
<organism evidence="1 2">
    <name type="scientific">Stenotrophomonas maltophilia</name>
    <name type="common">Pseudomonas maltophilia</name>
    <name type="synonym">Xanthomonas maltophilia</name>
    <dbReference type="NCBI Taxonomy" id="40324"/>
    <lineage>
        <taxon>Bacteria</taxon>
        <taxon>Pseudomonadati</taxon>
        <taxon>Pseudomonadota</taxon>
        <taxon>Gammaproteobacteria</taxon>
        <taxon>Lysobacterales</taxon>
        <taxon>Lysobacteraceae</taxon>
        <taxon>Stenotrophomonas</taxon>
        <taxon>Stenotrophomonas maltophilia group</taxon>
    </lineage>
</organism>
<gene>
    <name evidence="1" type="ORF">I5U57_06830</name>
</gene>
<reference evidence="1" key="1">
    <citation type="submission" date="2020-11" db="EMBL/GenBank/DDBJ databases">
        <title>Enhanced detection system for hospital associated transmission using whole genome sequencing surveillance.</title>
        <authorList>
            <person name="Harrison L.H."/>
            <person name="Van Tyne D."/>
            <person name="Marsh J.W."/>
            <person name="Griffith M.P."/>
            <person name="Snyder D.J."/>
            <person name="Cooper V.S."/>
            <person name="Mustapha M."/>
        </authorList>
    </citation>
    <scope>NUCLEOTIDE SEQUENCE</scope>
    <source>
        <strain evidence="1">STEN00092</strain>
    </source>
</reference>
<sequence length="161" mass="17882">MSTDKRPIEERIAALMGKSAYRDLRDGFLIGDLPRFTDQDLAAAIGAAARSAGRVGVMALETYYSSTLLHQAALLREWEDAQRKEGDTREQIVLTRIGGALAIQQMSGGKVTGSAYSEYAYLIFSRREKLEARVRAAGAWLEEQRFTALREVKAQLFHEAA</sequence>
<comment type="caution">
    <text evidence="1">The sequence shown here is derived from an EMBL/GenBank/DDBJ whole genome shotgun (WGS) entry which is preliminary data.</text>
</comment>
<evidence type="ECO:0000313" key="1">
    <source>
        <dbReference type="EMBL" id="MBH1639162.1"/>
    </source>
</evidence>
<name>A0AA40Y5H0_STEMA</name>
<accession>A0AA40Y5H0</accession>
<dbReference type="AlphaFoldDB" id="A0AA40Y5H0"/>
<proteinExistence type="predicted"/>
<dbReference type="EMBL" id="JADUNO010000015">
    <property type="protein sequence ID" value="MBH1639162.1"/>
    <property type="molecule type" value="Genomic_DNA"/>
</dbReference>
<protein>
    <submittedName>
        <fullName evidence="1">Uncharacterized protein</fullName>
    </submittedName>
</protein>
<dbReference type="Proteomes" id="UP000616785">
    <property type="component" value="Unassembled WGS sequence"/>
</dbReference>